<organism evidence="1 2">
    <name type="scientific">Paenibacillus marchantiophytorum</name>
    <dbReference type="NCBI Taxonomy" id="1619310"/>
    <lineage>
        <taxon>Bacteria</taxon>
        <taxon>Bacillati</taxon>
        <taxon>Bacillota</taxon>
        <taxon>Bacilli</taxon>
        <taxon>Bacillales</taxon>
        <taxon>Paenibacillaceae</taxon>
        <taxon>Paenibacillus</taxon>
    </lineage>
</organism>
<name>A0ABQ2BNM8_9BACL</name>
<comment type="caution">
    <text evidence="1">The sequence shown here is derived from an EMBL/GenBank/DDBJ whole genome shotgun (WGS) entry which is preliminary data.</text>
</comment>
<sequence>MNLKNDHFDGIFDSVLTDVVKQTYSSFSMPSSEQIQLSIKKMMEIIEARSDSTLRKKN</sequence>
<evidence type="ECO:0000313" key="1">
    <source>
        <dbReference type="EMBL" id="GGI43902.1"/>
    </source>
</evidence>
<evidence type="ECO:0000313" key="2">
    <source>
        <dbReference type="Proteomes" id="UP000615455"/>
    </source>
</evidence>
<accession>A0ABQ2BNM8</accession>
<protein>
    <submittedName>
        <fullName evidence="1">Uncharacterized protein</fullName>
    </submittedName>
</protein>
<gene>
    <name evidence="1" type="ORF">GCM10008018_04440</name>
</gene>
<dbReference type="RefSeq" id="WP_189006874.1">
    <property type="nucleotide sequence ID" value="NZ_BMHE01000001.1"/>
</dbReference>
<keyword evidence="2" id="KW-1185">Reference proteome</keyword>
<reference evidence="2" key="1">
    <citation type="journal article" date="2019" name="Int. J. Syst. Evol. Microbiol.">
        <title>The Global Catalogue of Microorganisms (GCM) 10K type strain sequencing project: providing services to taxonomists for standard genome sequencing and annotation.</title>
        <authorList>
            <consortium name="The Broad Institute Genomics Platform"/>
            <consortium name="The Broad Institute Genome Sequencing Center for Infectious Disease"/>
            <person name="Wu L."/>
            <person name="Ma J."/>
        </authorList>
    </citation>
    <scope>NUCLEOTIDE SEQUENCE [LARGE SCALE GENOMIC DNA]</scope>
    <source>
        <strain evidence="2">CGMCC 1.15043</strain>
    </source>
</reference>
<proteinExistence type="predicted"/>
<dbReference type="EMBL" id="BMHE01000001">
    <property type="protein sequence ID" value="GGI43902.1"/>
    <property type="molecule type" value="Genomic_DNA"/>
</dbReference>
<dbReference type="Proteomes" id="UP000615455">
    <property type="component" value="Unassembled WGS sequence"/>
</dbReference>